<protein>
    <submittedName>
        <fullName evidence="1">Uncharacterized protein</fullName>
    </submittedName>
</protein>
<name>X1FZH1_9ZZZZ</name>
<organism evidence="1">
    <name type="scientific">marine sediment metagenome</name>
    <dbReference type="NCBI Taxonomy" id="412755"/>
    <lineage>
        <taxon>unclassified sequences</taxon>
        <taxon>metagenomes</taxon>
        <taxon>ecological metagenomes</taxon>
    </lineage>
</organism>
<proteinExistence type="predicted"/>
<dbReference type="EMBL" id="BARU01019297">
    <property type="protein sequence ID" value="GAH51036.1"/>
    <property type="molecule type" value="Genomic_DNA"/>
</dbReference>
<evidence type="ECO:0000313" key="1">
    <source>
        <dbReference type="EMBL" id="GAH51036.1"/>
    </source>
</evidence>
<gene>
    <name evidence="1" type="ORF">S03H2_31790</name>
</gene>
<feature type="non-terminal residue" evidence="1">
    <location>
        <position position="1"/>
    </location>
</feature>
<sequence length="119" mass="14009">RDMGDFVDMLVKAAVYERTSAVEVFDCTLAQAIDQLEKLIPSYTQLTKWLREYNQFLYSPKPTSERMRYPDKHRFTIRETVLVIFIAMHLADKITAISRMAKLVRQDKPMRAESIHKQN</sequence>
<accession>X1FZH1</accession>
<dbReference type="AlphaFoldDB" id="X1FZH1"/>
<comment type="caution">
    <text evidence="1">The sequence shown here is derived from an EMBL/GenBank/DDBJ whole genome shotgun (WGS) entry which is preliminary data.</text>
</comment>
<reference evidence="1" key="1">
    <citation type="journal article" date="2014" name="Front. Microbiol.">
        <title>High frequency of phylogenetically diverse reductive dehalogenase-homologous genes in deep subseafloor sedimentary metagenomes.</title>
        <authorList>
            <person name="Kawai M."/>
            <person name="Futagami T."/>
            <person name="Toyoda A."/>
            <person name="Takaki Y."/>
            <person name="Nishi S."/>
            <person name="Hori S."/>
            <person name="Arai W."/>
            <person name="Tsubouchi T."/>
            <person name="Morono Y."/>
            <person name="Uchiyama I."/>
            <person name="Ito T."/>
            <person name="Fujiyama A."/>
            <person name="Inagaki F."/>
            <person name="Takami H."/>
        </authorList>
    </citation>
    <scope>NUCLEOTIDE SEQUENCE</scope>
    <source>
        <strain evidence="1">Expedition CK06-06</strain>
    </source>
</reference>